<keyword evidence="3" id="KW-1185">Reference proteome</keyword>
<evidence type="ECO:0000256" key="1">
    <source>
        <dbReference type="SAM" id="MobiDB-lite"/>
    </source>
</evidence>
<feature type="region of interest" description="Disordered" evidence="1">
    <location>
        <begin position="395"/>
        <end position="425"/>
    </location>
</feature>
<feature type="region of interest" description="Disordered" evidence="1">
    <location>
        <begin position="833"/>
        <end position="870"/>
    </location>
</feature>
<dbReference type="Proteomes" id="UP001159363">
    <property type="component" value="Chromosome 9"/>
</dbReference>
<reference evidence="2 3" key="1">
    <citation type="submission" date="2023-02" db="EMBL/GenBank/DDBJ databases">
        <title>LHISI_Scaffold_Assembly.</title>
        <authorList>
            <person name="Stuart O.P."/>
            <person name="Cleave R."/>
            <person name="Magrath M.J.L."/>
            <person name="Mikheyev A.S."/>
        </authorList>
    </citation>
    <scope>NUCLEOTIDE SEQUENCE [LARGE SCALE GENOMIC DNA]</scope>
    <source>
        <strain evidence="2">Daus_M_001</strain>
        <tissue evidence="2">Leg muscle</tissue>
    </source>
</reference>
<protein>
    <submittedName>
        <fullName evidence="2">Uncharacterized protein</fullName>
    </submittedName>
</protein>
<evidence type="ECO:0000313" key="3">
    <source>
        <dbReference type="Proteomes" id="UP001159363"/>
    </source>
</evidence>
<gene>
    <name evidence="2" type="ORF">PR048_024601</name>
</gene>
<sequence length="916" mass="100843">MIANLWAILHLDRFLACRDFRRLRQYLLVTADYGSFSGAEPQPAEPDRPHHWGMMLQNICLRGKREIPGGKKNLPTGSIFRRHPHVRTFGSDPAGNLARFGLARCRQKYSTPASCLGHRGEEAIDALVYSEGGRIMTRQCRRGLARCLEAAVVSTTARLCAAAAPELAHLSHPQPAHCGRSPTSHTGPHLQLGARRYSLPHYTIHTAIHHSHLSPRRTAVDIWENMADVSVARWPTKPYVCKPVIHVTRTKSLAAALQPGFPAPLYPITPSIRDRLQRLTTNTRHSGAAKEILQKLGTFTQTRELRDFVPRNLESLTRARRLRTRRDSSSIYENARKKLLQSPRREPSDVRCDNVTNVCIDSKPTIHSYAAGLLCYRLPLSTTCSIKGVFASTLASQPTTSDRDLPQGKVLTRASRGDHAKHTQHAKRIYGHAHLDSVELYCKYKHTDTDTASKPQRKHLEDGGWCAVYRYAWEGGRERRRTEGGGQHPAISPARADSERLTMLTLQGPGEETGVRVSQGHSSALTTPAACNEGFLSSLPEITYPSGWQPSHAAWCDVGMQPRTYSPARSGDCALVTRASVALIAPTLLGRKRRKIMQAGGTLKRKGATGTSTSMGPPLQQLHWLASKGQLTPIELSRGHSCIVARLLARLSLKGTAFESRPVRSRIFARGNRAERRRWSVGFLGDIPFLPPVHSGAALHSPLSLTPISSKFTFLLIFSVFLANYSLSTDNTAFSGDLIVEPIGRFVCIRKQSCSPARHLGVAVGRPVRGSCQHVACPLRPTATRRHSHSGPPTAAEHEVIPDHHNYMGNSFKAPAVAYALSNTNSNRIAIEANNTLTRRKPARARQPTSRPSDQPVASTQRPKEKEWRVGDVEMLGSGEAPNYRQISVTLMFGGCAQGTDFVKSDCPIKKAGGDG</sequence>
<proteinExistence type="predicted"/>
<dbReference type="EMBL" id="JARBHB010000010">
    <property type="protein sequence ID" value="KAJ8873767.1"/>
    <property type="molecule type" value="Genomic_DNA"/>
</dbReference>
<comment type="caution">
    <text evidence="2">The sequence shown here is derived from an EMBL/GenBank/DDBJ whole genome shotgun (WGS) entry which is preliminary data.</text>
</comment>
<evidence type="ECO:0000313" key="2">
    <source>
        <dbReference type="EMBL" id="KAJ8873767.1"/>
    </source>
</evidence>
<accession>A0ABQ9GNZ8</accession>
<feature type="compositionally biased region" description="Polar residues" evidence="1">
    <location>
        <begin position="847"/>
        <end position="861"/>
    </location>
</feature>
<organism evidence="2 3">
    <name type="scientific">Dryococelus australis</name>
    <dbReference type="NCBI Taxonomy" id="614101"/>
    <lineage>
        <taxon>Eukaryota</taxon>
        <taxon>Metazoa</taxon>
        <taxon>Ecdysozoa</taxon>
        <taxon>Arthropoda</taxon>
        <taxon>Hexapoda</taxon>
        <taxon>Insecta</taxon>
        <taxon>Pterygota</taxon>
        <taxon>Neoptera</taxon>
        <taxon>Polyneoptera</taxon>
        <taxon>Phasmatodea</taxon>
        <taxon>Verophasmatodea</taxon>
        <taxon>Anareolatae</taxon>
        <taxon>Phasmatidae</taxon>
        <taxon>Eurycanthinae</taxon>
        <taxon>Dryococelus</taxon>
    </lineage>
</organism>
<name>A0ABQ9GNZ8_9NEOP</name>